<evidence type="ECO:0000256" key="6">
    <source>
        <dbReference type="ARBA" id="ARBA00022777"/>
    </source>
</evidence>
<keyword evidence="1" id="KW-0813">Transport</keyword>
<dbReference type="PROSITE" id="PS51100">
    <property type="entry name" value="PTS_EIIB_TYPE_3"/>
    <property type="match status" value="1"/>
</dbReference>
<sequence length="104" mass="11048">MIKIKLFCAAAFSTSALVEKMKKAAAARGLEVDIEACAQGKLADSLDGLDVALLGPQIAYTLPKSQKICGEKCVPVAVIPMADYGMMNGEKVLDFALSLIEKEK</sequence>
<dbReference type="PANTHER" id="PTHR34581:SF2">
    <property type="entry name" value="PTS SYSTEM N,N'-DIACETYLCHITOBIOSE-SPECIFIC EIIB COMPONENT"/>
    <property type="match status" value="1"/>
</dbReference>
<keyword evidence="5" id="KW-0598">Phosphotransferase system</keyword>
<organism evidence="9 10">
    <name type="scientific">Alkalibaculum bacchi</name>
    <dbReference type="NCBI Taxonomy" id="645887"/>
    <lineage>
        <taxon>Bacteria</taxon>
        <taxon>Bacillati</taxon>
        <taxon>Bacillota</taxon>
        <taxon>Clostridia</taxon>
        <taxon>Eubacteriales</taxon>
        <taxon>Eubacteriaceae</taxon>
        <taxon>Alkalibaculum</taxon>
    </lineage>
</organism>
<evidence type="ECO:0000313" key="10">
    <source>
        <dbReference type="Proteomes" id="UP000253490"/>
    </source>
</evidence>
<name>A0A366IFQ3_9FIRM</name>
<dbReference type="InterPro" id="IPR051819">
    <property type="entry name" value="PTS_sugar-specific_EIIB"/>
</dbReference>
<feature type="domain" description="PTS EIIB type-3" evidence="8">
    <location>
        <begin position="1"/>
        <end position="104"/>
    </location>
</feature>
<dbReference type="GO" id="GO:0016301">
    <property type="term" value="F:kinase activity"/>
    <property type="evidence" value="ECO:0007669"/>
    <property type="project" value="UniProtKB-KW"/>
</dbReference>
<dbReference type="SUPFAM" id="SSF52794">
    <property type="entry name" value="PTS system IIB component-like"/>
    <property type="match status" value="1"/>
</dbReference>
<accession>A0A366IFQ3</accession>
<dbReference type="RefSeq" id="WP_113919400.1">
    <property type="nucleotide sequence ID" value="NZ_QNRX01000001.1"/>
</dbReference>
<dbReference type="InterPro" id="IPR036095">
    <property type="entry name" value="PTS_EIIB-like_sf"/>
</dbReference>
<dbReference type="PANTHER" id="PTHR34581">
    <property type="entry name" value="PTS SYSTEM N,N'-DIACETYLCHITOBIOSE-SPECIFIC EIIB COMPONENT"/>
    <property type="match status" value="1"/>
</dbReference>
<reference evidence="9 10" key="1">
    <citation type="submission" date="2018-06" db="EMBL/GenBank/DDBJ databases">
        <title>Genomic Encyclopedia of Type Strains, Phase IV (KMG-IV): sequencing the most valuable type-strain genomes for metagenomic binning, comparative biology and taxonomic classification.</title>
        <authorList>
            <person name="Goeker M."/>
        </authorList>
    </citation>
    <scope>NUCLEOTIDE SEQUENCE [LARGE SCALE GENOMIC DNA]</scope>
    <source>
        <strain evidence="9 10">DSM 22112</strain>
    </source>
</reference>
<dbReference type="CDD" id="cd05564">
    <property type="entry name" value="PTS_IIB_chitobiose_lichenan"/>
    <property type="match status" value="1"/>
</dbReference>
<proteinExistence type="predicted"/>
<feature type="modified residue" description="Phosphocysteine; by EIIA" evidence="7">
    <location>
        <position position="8"/>
    </location>
</feature>
<evidence type="ECO:0000256" key="3">
    <source>
        <dbReference type="ARBA" id="ARBA00022597"/>
    </source>
</evidence>
<evidence type="ECO:0000256" key="2">
    <source>
        <dbReference type="ARBA" id="ARBA00022553"/>
    </source>
</evidence>
<dbReference type="AlphaFoldDB" id="A0A366IFQ3"/>
<dbReference type="Gene3D" id="3.40.50.2300">
    <property type="match status" value="1"/>
</dbReference>
<evidence type="ECO:0000256" key="1">
    <source>
        <dbReference type="ARBA" id="ARBA00022448"/>
    </source>
</evidence>
<dbReference type="GO" id="GO:0009401">
    <property type="term" value="P:phosphoenolpyruvate-dependent sugar phosphotransferase system"/>
    <property type="evidence" value="ECO:0007669"/>
    <property type="project" value="UniProtKB-KW"/>
</dbReference>
<protein>
    <submittedName>
        <fullName evidence="9">PTS system cellobiose-specific IIB component</fullName>
    </submittedName>
</protein>
<dbReference type="InterPro" id="IPR003501">
    <property type="entry name" value="PTS_EIIB_2/3"/>
</dbReference>
<keyword evidence="3" id="KW-0762">Sugar transport</keyword>
<dbReference type="Pfam" id="PF02302">
    <property type="entry name" value="PTS_IIB"/>
    <property type="match status" value="1"/>
</dbReference>
<comment type="caution">
    <text evidence="9">The sequence shown here is derived from an EMBL/GenBank/DDBJ whole genome shotgun (WGS) entry which is preliminary data.</text>
</comment>
<dbReference type="InterPro" id="IPR013012">
    <property type="entry name" value="PTS_EIIB_3"/>
</dbReference>
<evidence type="ECO:0000313" key="9">
    <source>
        <dbReference type="EMBL" id="RBP70193.1"/>
    </source>
</evidence>
<dbReference type="Proteomes" id="UP000253490">
    <property type="component" value="Unassembled WGS sequence"/>
</dbReference>
<evidence type="ECO:0000256" key="7">
    <source>
        <dbReference type="PROSITE-ProRule" id="PRU00423"/>
    </source>
</evidence>
<keyword evidence="10" id="KW-1185">Reference proteome</keyword>
<keyword evidence="4" id="KW-0808">Transferase</keyword>
<evidence type="ECO:0000256" key="4">
    <source>
        <dbReference type="ARBA" id="ARBA00022679"/>
    </source>
</evidence>
<dbReference type="GO" id="GO:0008982">
    <property type="term" value="F:protein-N(PI)-phosphohistidine-sugar phosphotransferase activity"/>
    <property type="evidence" value="ECO:0007669"/>
    <property type="project" value="InterPro"/>
</dbReference>
<evidence type="ECO:0000259" key="8">
    <source>
        <dbReference type="PROSITE" id="PS51100"/>
    </source>
</evidence>
<dbReference type="EMBL" id="QNRX01000001">
    <property type="protein sequence ID" value="RBP70193.1"/>
    <property type="molecule type" value="Genomic_DNA"/>
</dbReference>
<keyword evidence="2" id="KW-0597">Phosphoprotein</keyword>
<evidence type="ECO:0000256" key="5">
    <source>
        <dbReference type="ARBA" id="ARBA00022683"/>
    </source>
</evidence>
<keyword evidence="6" id="KW-0418">Kinase</keyword>
<gene>
    <name evidence="9" type="ORF">DES36_101252</name>
</gene>
<dbReference type="OrthoDB" id="9808134at2"/>